<accession>A0A7S0GLQ7</accession>
<evidence type="ECO:0000256" key="1">
    <source>
        <dbReference type="SAM" id="MobiDB-lite"/>
    </source>
</evidence>
<evidence type="ECO:0000313" key="2">
    <source>
        <dbReference type="EMBL" id="CAD8432250.1"/>
    </source>
</evidence>
<dbReference type="AlphaFoldDB" id="A0A7S0GLQ7"/>
<name>A0A7S0GLQ7_9EUKA</name>
<gene>
    <name evidence="2" type="ORF">LAMO00422_LOCUS2047</name>
</gene>
<sequence length="196" mass="22283">MSGQPSANMTTSDTLWRDPKLREKIVNFGFNKKLTAGAPTVRKAISEFFFNAHHPKPWLNNYVWKMEFLSKTNDNTAYMHLDHLIDITFGGLLRFLDNPRIGESVYGESKRISMRDINLYLRKLPPSIRHEVGTRLEQRLNEEGYSLQQSENSTILPGILARQFVPKMKLEIEEKTGGGPGTSTNANKPSNANFSL</sequence>
<protein>
    <submittedName>
        <fullName evidence="2">Uncharacterized protein</fullName>
    </submittedName>
</protein>
<proteinExistence type="predicted"/>
<feature type="region of interest" description="Disordered" evidence="1">
    <location>
        <begin position="173"/>
        <end position="196"/>
    </location>
</feature>
<feature type="compositionally biased region" description="Polar residues" evidence="1">
    <location>
        <begin position="182"/>
        <end position="196"/>
    </location>
</feature>
<reference evidence="2" key="1">
    <citation type="submission" date="2021-01" db="EMBL/GenBank/DDBJ databases">
        <authorList>
            <person name="Corre E."/>
            <person name="Pelletier E."/>
            <person name="Niang G."/>
            <person name="Scheremetjew M."/>
            <person name="Finn R."/>
            <person name="Kale V."/>
            <person name="Holt S."/>
            <person name="Cochrane G."/>
            <person name="Meng A."/>
            <person name="Brown T."/>
            <person name="Cohen L."/>
        </authorList>
    </citation>
    <scope>NUCLEOTIDE SEQUENCE</scope>
    <source>
        <strain evidence="2">CCMP2058</strain>
    </source>
</reference>
<organism evidence="2">
    <name type="scientific">Amorphochlora amoebiformis</name>
    <dbReference type="NCBI Taxonomy" id="1561963"/>
    <lineage>
        <taxon>Eukaryota</taxon>
        <taxon>Sar</taxon>
        <taxon>Rhizaria</taxon>
        <taxon>Cercozoa</taxon>
        <taxon>Chlorarachniophyceae</taxon>
        <taxon>Amorphochlora</taxon>
    </lineage>
</organism>
<dbReference type="EMBL" id="HBEM01002862">
    <property type="protein sequence ID" value="CAD8432250.1"/>
    <property type="molecule type" value="Transcribed_RNA"/>
</dbReference>